<reference evidence="1" key="1">
    <citation type="thesis" date="2020" institute="ProQuest LLC" country="789 East Eisenhower Parkway, Ann Arbor, MI, USA">
        <title>Comparative Genomics and Chromosome Evolution.</title>
        <authorList>
            <person name="Mudd A.B."/>
        </authorList>
    </citation>
    <scope>NUCLEOTIDE SEQUENCE</scope>
    <source>
        <strain evidence="1">HN-11 Male</strain>
        <tissue evidence="1">Kidney and liver</tissue>
    </source>
</reference>
<accession>A0A8J6E938</accession>
<gene>
    <name evidence="1" type="ORF">GDO78_019669</name>
</gene>
<keyword evidence="2" id="KW-1185">Reference proteome</keyword>
<organism evidence="1 2">
    <name type="scientific">Eleutherodactylus coqui</name>
    <name type="common">Puerto Rican coqui</name>
    <dbReference type="NCBI Taxonomy" id="57060"/>
    <lineage>
        <taxon>Eukaryota</taxon>
        <taxon>Metazoa</taxon>
        <taxon>Chordata</taxon>
        <taxon>Craniata</taxon>
        <taxon>Vertebrata</taxon>
        <taxon>Euteleostomi</taxon>
        <taxon>Amphibia</taxon>
        <taxon>Batrachia</taxon>
        <taxon>Anura</taxon>
        <taxon>Neobatrachia</taxon>
        <taxon>Hyloidea</taxon>
        <taxon>Eleutherodactylidae</taxon>
        <taxon>Eleutherodactylinae</taxon>
        <taxon>Eleutherodactylus</taxon>
        <taxon>Eleutherodactylus</taxon>
    </lineage>
</organism>
<name>A0A8J6E938_ELECQ</name>
<protein>
    <submittedName>
        <fullName evidence="1">Uncharacterized protein</fullName>
    </submittedName>
</protein>
<comment type="caution">
    <text evidence="1">The sequence shown here is derived from an EMBL/GenBank/DDBJ whole genome shotgun (WGS) entry which is preliminary data.</text>
</comment>
<dbReference type="EMBL" id="WNTK01004170">
    <property type="protein sequence ID" value="KAG9464607.1"/>
    <property type="molecule type" value="Genomic_DNA"/>
</dbReference>
<proteinExistence type="predicted"/>
<dbReference type="AlphaFoldDB" id="A0A8J6E938"/>
<evidence type="ECO:0000313" key="2">
    <source>
        <dbReference type="Proteomes" id="UP000770717"/>
    </source>
</evidence>
<dbReference type="Proteomes" id="UP000770717">
    <property type="component" value="Unassembled WGS sequence"/>
</dbReference>
<evidence type="ECO:0000313" key="1">
    <source>
        <dbReference type="EMBL" id="KAG9464607.1"/>
    </source>
</evidence>
<sequence>MVLMNDPPWMEKTSNEITKRILNFTLEIIYLLTGEPEDIYPHIQHTDISYIILQYQSSACDSGRQVRDARGVVACGEVRHVLSVSV</sequence>